<keyword evidence="8" id="KW-0460">Magnesium</keyword>
<evidence type="ECO:0000256" key="1">
    <source>
        <dbReference type="ARBA" id="ARBA00001946"/>
    </source>
</evidence>
<evidence type="ECO:0000313" key="13">
    <source>
        <dbReference type="EMBL" id="CBT75816.1"/>
    </source>
</evidence>
<keyword evidence="9" id="KW-0718">Serine biosynthesis</keyword>
<keyword evidence="5" id="KW-0028">Amino-acid biosynthesis</keyword>
<dbReference type="SFLD" id="SFLDG01136">
    <property type="entry name" value="C1.6:_Phosphoserine_Phosphatas"/>
    <property type="match status" value="1"/>
</dbReference>
<dbReference type="NCBIfam" id="TIGR00338">
    <property type="entry name" value="serB"/>
    <property type="match status" value="1"/>
</dbReference>
<keyword evidence="14" id="KW-1185">Reference proteome</keyword>
<evidence type="ECO:0000313" key="14">
    <source>
        <dbReference type="Proteomes" id="UP000006878"/>
    </source>
</evidence>
<evidence type="ECO:0000256" key="7">
    <source>
        <dbReference type="ARBA" id="ARBA00022801"/>
    </source>
</evidence>
<dbReference type="NCBIfam" id="TIGR01488">
    <property type="entry name" value="HAD-SF-IB"/>
    <property type="match status" value="1"/>
</dbReference>
<comment type="catalytic activity">
    <reaction evidence="12">
        <text>O-phospho-D-serine + H2O = D-serine + phosphate</text>
        <dbReference type="Rhea" id="RHEA:24873"/>
        <dbReference type="ChEBI" id="CHEBI:15377"/>
        <dbReference type="ChEBI" id="CHEBI:35247"/>
        <dbReference type="ChEBI" id="CHEBI:43474"/>
        <dbReference type="ChEBI" id="CHEBI:58680"/>
        <dbReference type="EC" id="3.1.3.3"/>
    </reaction>
</comment>
<reference evidence="14" key="1">
    <citation type="journal article" date="2010" name="PLoS ONE">
        <title>The Arthrobacter arilaitensis Re117 genome sequence reveals its genetic adaptation to the surface of cheese.</title>
        <authorList>
            <person name="Monnet C."/>
            <person name="Loux V."/>
            <person name="Gibrat J.F."/>
            <person name="Spinnler E."/>
            <person name="Barbe V."/>
            <person name="Vacherie B."/>
            <person name="Gavory F."/>
            <person name="Gourbeyre E."/>
            <person name="Siguier P."/>
            <person name="Chandler M."/>
            <person name="Elleuch R."/>
            <person name="Irlinger F."/>
            <person name="Vallaeys T."/>
        </authorList>
    </citation>
    <scope>NUCLEOTIDE SEQUENCE</scope>
    <source>
        <strain evidence="14">DSM 16368 / CIP 108037 / IAM 15318 / JCM 13566 / Re117</strain>
    </source>
</reference>
<evidence type="ECO:0000256" key="10">
    <source>
        <dbReference type="ARBA" id="ARBA00031693"/>
    </source>
</evidence>
<dbReference type="EC" id="3.1.3.3" evidence="4"/>
<dbReference type="InterPro" id="IPR004469">
    <property type="entry name" value="PSP"/>
</dbReference>
<comment type="similarity">
    <text evidence="3">Belongs to the HAD-like hydrolase superfamily. SerB family.</text>
</comment>
<dbReference type="InterPro" id="IPR036412">
    <property type="entry name" value="HAD-like_sf"/>
</dbReference>
<sequence>MASSLVFVSRPALSRTDFIAVLQQAAAQGLISKADENSIKTSGQRLVAKFQIEQANHPQLQQAAAEFVDALVAGGSLDYADLCLAAVPAELTNAPQLLLLMDVDSTLIKQEVIELLAAHAGREKEVAAVTEAAMRGELDFAQSLIQRVATLKDLPDTVLVEVGKRIIFSEGAQSLVQRFHAAGHKVGVVSGGFQQILDPLAAQLDLDHALANTLGITDAVLDGTVHGQIVDREMKETMLRGWAEEHQIPLEATIAAGDGANDLAMVAASGLGIAFNAKPALRNEADVRLDFAWLDVIADLVLDDLA</sequence>
<evidence type="ECO:0000256" key="5">
    <source>
        <dbReference type="ARBA" id="ARBA00022605"/>
    </source>
</evidence>
<protein>
    <recommendedName>
        <fullName evidence="4">phosphoserine phosphatase</fullName>
        <ecNumber evidence="4">3.1.3.3</ecNumber>
    </recommendedName>
    <alternativeName>
        <fullName evidence="10">O-phosphoserine phosphohydrolase</fullName>
    </alternativeName>
</protein>
<dbReference type="GO" id="GO:0016787">
    <property type="term" value="F:hydrolase activity"/>
    <property type="evidence" value="ECO:0007669"/>
    <property type="project" value="UniProtKB-KW"/>
</dbReference>
<proteinExistence type="inferred from homology"/>
<comment type="catalytic activity">
    <reaction evidence="11">
        <text>O-phospho-L-serine + H2O = L-serine + phosphate</text>
        <dbReference type="Rhea" id="RHEA:21208"/>
        <dbReference type="ChEBI" id="CHEBI:15377"/>
        <dbReference type="ChEBI" id="CHEBI:33384"/>
        <dbReference type="ChEBI" id="CHEBI:43474"/>
        <dbReference type="ChEBI" id="CHEBI:57524"/>
        <dbReference type="EC" id="3.1.3.3"/>
    </reaction>
</comment>
<evidence type="ECO:0000256" key="11">
    <source>
        <dbReference type="ARBA" id="ARBA00048138"/>
    </source>
</evidence>
<dbReference type="SFLD" id="SFLDF00029">
    <property type="entry name" value="phosphoserine_phosphatase"/>
    <property type="match status" value="1"/>
</dbReference>
<dbReference type="InterPro" id="IPR023214">
    <property type="entry name" value="HAD_sf"/>
</dbReference>
<name>A0ABP1U577_GLUAR</name>
<accession>A0ABP1U577</accession>
<evidence type="ECO:0000256" key="6">
    <source>
        <dbReference type="ARBA" id="ARBA00022723"/>
    </source>
</evidence>
<reference evidence="14" key="2">
    <citation type="submission" date="2010-07" db="EMBL/GenBank/DDBJ databases">
        <title>Complete genome sequence of Arthrobacter arilaitensis (strain DSM 16368 / CIP 108037 / JCM 13566 / Re117).</title>
        <authorList>
            <person name="Genoscope."/>
        </authorList>
    </citation>
    <scope>NUCLEOTIDE SEQUENCE [LARGE SCALE GENOMIC DNA]</scope>
    <source>
        <strain evidence="14">DSM 16368 / CIP 108037 / IAM 15318 / JCM 13566 / Re117</strain>
    </source>
</reference>
<comment type="pathway">
    <text evidence="2">Amino-acid biosynthesis; L-serine biosynthesis; L-serine from 3-phospho-D-glycerate: step 3/3.</text>
</comment>
<evidence type="ECO:0000256" key="2">
    <source>
        <dbReference type="ARBA" id="ARBA00005135"/>
    </source>
</evidence>
<dbReference type="SFLD" id="SFLDS00003">
    <property type="entry name" value="Haloacid_Dehalogenase"/>
    <property type="match status" value="1"/>
</dbReference>
<dbReference type="GeneID" id="303185193"/>
<dbReference type="PANTHER" id="PTHR43344">
    <property type="entry name" value="PHOSPHOSERINE PHOSPHATASE"/>
    <property type="match status" value="1"/>
</dbReference>
<evidence type="ECO:0000256" key="3">
    <source>
        <dbReference type="ARBA" id="ARBA00009184"/>
    </source>
</evidence>
<dbReference type="Pfam" id="PF12710">
    <property type="entry name" value="HAD"/>
    <property type="match status" value="1"/>
</dbReference>
<evidence type="ECO:0000256" key="4">
    <source>
        <dbReference type="ARBA" id="ARBA00012640"/>
    </source>
</evidence>
<dbReference type="InterPro" id="IPR050582">
    <property type="entry name" value="HAD-like_SerB"/>
</dbReference>
<dbReference type="PANTHER" id="PTHR43344:SF2">
    <property type="entry name" value="PHOSPHOSERINE PHOSPHATASE"/>
    <property type="match status" value="1"/>
</dbReference>
<dbReference type="RefSeq" id="WP_013348946.1">
    <property type="nucleotide sequence ID" value="NC_014550.1"/>
</dbReference>
<keyword evidence="7 13" id="KW-0378">Hydrolase</keyword>
<gene>
    <name evidence="13" type="primary">serB</name>
    <name evidence="13" type="ordered locus">AARI_15970</name>
</gene>
<evidence type="ECO:0000256" key="12">
    <source>
        <dbReference type="ARBA" id="ARBA00048523"/>
    </source>
</evidence>
<organism evidence="13 14">
    <name type="scientific">Glutamicibacter arilaitensis (strain DSM 16368 / CIP 108037 / IAM 15318 / JCM 13566 / NCIMB 14258 / Re117)</name>
    <name type="common">Arthrobacter arilaitensis</name>
    <dbReference type="NCBI Taxonomy" id="861360"/>
    <lineage>
        <taxon>Bacteria</taxon>
        <taxon>Bacillati</taxon>
        <taxon>Actinomycetota</taxon>
        <taxon>Actinomycetes</taxon>
        <taxon>Micrococcales</taxon>
        <taxon>Micrococcaceae</taxon>
        <taxon>Glutamicibacter</taxon>
    </lineage>
</organism>
<dbReference type="SUPFAM" id="SSF56784">
    <property type="entry name" value="HAD-like"/>
    <property type="match status" value="1"/>
</dbReference>
<dbReference type="EMBL" id="FQ311875">
    <property type="protein sequence ID" value="CBT75816.1"/>
    <property type="molecule type" value="Genomic_DNA"/>
</dbReference>
<keyword evidence="6" id="KW-0479">Metal-binding</keyword>
<comment type="cofactor">
    <cofactor evidence="1">
        <name>Mg(2+)</name>
        <dbReference type="ChEBI" id="CHEBI:18420"/>
    </cofactor>
</comment>
<dbReference type="Gene3D" id="3.40.50.1000">
    <property type="entry name" value="HAD superfamily/HAD-like"/>
    <property type="match status" value="1"/>
</dbReference>
<dbReference type="Proteomes" id="UP000006878">
    <property type="component" value="Chromosome"/>
</dbReference>
<evidence type="ECO:0000256" key="9">
    <source>
        <dbReference type="ARBA" id="ARBA00023299"/>
    </source>
</evidence>
<dbReference type="SFLD" id="SFLDG01137">
    <property type="entry name" value="C1.6.1:_Phosphoserine_Phosphat"/>
    <property type="match status" value="1"/>
</dbReference>
<evidence type="ECO:0000256" key="8">
    <source>
        <dbReference type="ARBA" id="ARBA00022842"/>
    </source>
</evidence>